<keyword evidence="2" id="KW-1185">Reference proteome</keyword>
<dbReference type="Proteomes" id="UP001431783">
    <property type="component" value="Unassembled WGS sequence"/>
</dbReference>
<name>A0AAW1UJH9_9CUCU</name>
<protein>
    <recommendedName>
        <fullName evidence="3">Reverse transcriptase domain-containing protein</fullName>
    </recommendedName>
</protein>
<comment type="caution">
    <text evidence="1">The sequence shown here is derived from an EMBL/GenBank/DDBJ whole genome shotgun (WGS) entry which is preliminary data.</text>
</comment>
<organism evidence="1 2">
    <name type="scientific">Henosepilachna vigintioctopunctata</name>
    <dbReference type="NCBI Taxonomy" id="420089"/>
    <lineage>
        <taxon>Eukaryota</taxon>
        <taxon>Metazoa</taxon>
        <taxon>Ecdysozoa</taxon>
        <taxon>Arthropoda</taxon>
        <taxon>Hexapoda</taxon>
        <taxon>Insecta</taxon>
        <taxon>Pterygota</taxon>
        <taxon>Neoptera</taxon>
        <taxon>Endopterygota</taxon>
        <taxon>Coleoptera</taxon>
        <taxon>Polyphaga</taxon>
        <taxon>Cucujiformia</taxon>
        <taxon>Coccinelloidea</taxon>
        <taxon>Coccinellidae</taxon>
        <taxon>Epilachninae</taxon>
        <taxon>Epilachnini</taxon>
        <taxon>Henosepilachna</taxon>
    </lineage>
</organism>
<reference evidence="1 2" key="1">
    <citation type="submission" date="2023-03" db="EMBL/GenBank/DDBJ databases">
        <title>Genome insight into feeding habits of ladybird beetles.</title>
        <authorList>
            <person name="Li H.-S."/>
            <person name="Huang Y.-H."/>
            <person name="Pang H."/>
        </authorList>
    </citation>
    <scope>NUCLEOTIDE SEQUENCE [LARGE SCALE GENOMIC DNA]</scope>
    <source>
        <strain evidence="1">SYSU_2023b</strain>
        <tissue evidence="1">Whole body</tissue>
    </source>
</reference>
<evidence type="ECO:0000313" key="1">
    <source>
        <dbReference type="EMBL" id="KAK9883766.1"/>
    </source>
</evidence>
<evidence type="ECO:0000313" key="2">
    <source>
        <dbReference type="Proteomes" id="UP001431783"/>
    </source>
</evidence>
<evidence type="ECO:0008006" key="3">
    <source>
        <dbReference type="Google" id="ProtNLM"/>
    </source>
</evidence>
<accession>A0AAW1UJH9</accession>
<dbReference type="AlphaFoldDB" id="A0AAW1UJH9"/>
<proteinExistence type="predicted"/>
<sequence length="102" mass="11780">MDINHEDPGYQIMQDSEVLDPMTNETDAIANISSTTCSDNEDENIISASEAFTCLDIAMHWFETLAESDQYQISVLKKVRDLVTRERVCLLRQTKIEDFFER</sequence>
<dbReference type="EMBL" id="JARQZJ010000091">
    <property type="protein sequence ID" value="KAK9883766.1"/>
    <property type="molecule type" value="Genomic_DNA"/>
</dbReference>
<gene>
    <name evidence="1" type="ORF">WA026_001954</name>
</gene>